<evidence type="ECO:0000313" key="8">
    <source>
        <dbReference type="Proteomes" id="UP001413721"/>
    </source>
</evidence>
<keyword evidence="2 4" id="KW-0479">Metal-binding</keyword>
<dbReference type="InterPro" id="IPR009056">
    <property type="entry name" value="Cyt_c-like_dom"/>
</dbReference>
<reference evidence="7 8" key="1">
    <citation type="submission" date="2024-03" db="EMBL/GenBank/DDBJ databases">
        <title>High-quality draft genome sequencing of Tistrella sp. BH-R2-4.</title>
        <authorList>
            <person name="Dong C."/>
        </authorList>
    </citation>
    <scope>NUCLEOTIDE SEQUENCE [LARGE SCALE GENOMIC DNA]</scope>
    <source>
        <strain evidence="7 8">BH-R2-4</strain>
    </source>
</reference>
<evidence type="ECO:0000256" key="2">
    <source>
        <dbReference type="ARBA" id="ARBA00022723"/>
    </source>
</evidence>
<evidence type="ECO:0000256" key="1">
    <source>
        <dbReference type="ARBA" id="ARBA00022617"/>
    </source>
</evidence>
<dbReference type="Gene3D" id="1.10.760.10">
    <property type="entry name" value="Cytochrome c-like domain"/>
    <property type="match status" value="1"/>
</dbReference>
<dbReference type="Proteomes" id="UP001413721">
    <property type="component" value="Unassembled WGS sequence"/>
</dbReference>
<feature type="domain" description="Cytochrome c" evidence="6">
    <location>
        <begin position="76"/>
        <end position="161"/>
    </location>
</feature>
<sequence>MIRAGLWVMRAGLWVVLALTLWSCDEMNHQPRYDSAEASTLFADGKSLQAPPDGTVARDAAALDAALTRRPPMTAALLARGRDRFQIYCVPCHDASGYGRGTVPARGFPQPPSFHSDRLRGAPSHYVVDVITNGYGVMFSYADRVAPADRWAIAGYIHALQLSQNADAAELSPEDLAALDASGTDTGTGTGTGIATDAGVPR</sequence>
<evidence type="ECO:0000256" key="5">
    <source>
        <dbReference type="SAM" id="MobiDB-lite"/>
    </source>
</evidence>
<gene>
    <name evidence="7" type="ORF">WG926_19345</name>
</gene>
<keyword evidence="8" id="KW-1185">Reference proteome</keyword>
<evidence type="ECO:0000256" key="4">
    <source>
        <dbReference type="PROSITE-ProRule" id="PRU00433"/>
    </source>
</evidence>
<dbReference type="EMBL" id="JBBKTW010000007">
    <property type="protein sequence ID" value="MEN2990477.1"/>
    <property type="molecule type" value="Genomic_DNA"/>
</dbReference>
<dbReference type="RefSeq" id="WP_345931930.1">
    <property type="nucleotide sequence ID" value="NZ_JBBKTV010000002.1"/>
</dbReference>
<dbReference type="PANTHER" id="PTHR40394:SF2">
    <property type="entry name" value="QUINOL:CYTOCHROME C OXIDOREDUCTASE MEMBRANE PROTEIN"/>
    <property type="match status" value="1"/>
</dbReference>
<evidence type="ECO:0000259" key="6">
    <source>
        <dbReference type="PROSITE" id="PS51007"/>
    </source>
</evidence>
<accession>A0ABU9YNR1</accession>
<comment type="caution">
    <text evidence="7">The sequence shown here is derived from an EMBL/GenBank/DDBJ whole genome shotgun (WGS) entry which is preliminary data.</text>
</comment>
<protein>
    <submittedName>
        <fullName evidence="7">Cytochrome c</fullName>
    </submittedName>
</protein>
<keyword evidence="1 4" id="KW-0349">Heme</keyword>
<name>A0ABU9YNR1_9PROT</name>
<organism evidence="7 8">
    <name type="scientific">Tistrella arctica</name>
    <dbReference type="NCBI Taxonomy" id="3133430"/>
    <lineage>
        <taxon>Bacteria</taxon>
        <taxon>Pseudomonadati</taxon>
        <taxon>Pseudomonadota</taxon>
        <taxon>Alphaproteobacteria</taxon>
        <taxon>Geminicoccales</taxon>
        <taxon>Geminicoccaceae</taxon>
        <taxon>Tistrella</taxon>
    </lineage>
</organism>
<dbReference type="InterPro" id="IPR036909">
    <property type="entry name" value="Cyt_c-like_dom_sf"/>
</dbReference>
<dbReference type="PANTHER" id="PTHR40394">
    <property type="entry name" value="LIPOPROTEIN-RELATED"/>
    <property type="match status" value="1"/>
</dbReference>
<feature type="region of interest" description="Disordered" evidence="5">
    <location>
        <begin position="180"/>
        <end position="202"/>
    </location>
</feature>
<dbReference type="Pfam" id="PF13442">
    <property type="entry name" value="Cytochrome_CBB3"/>
    <property type="match status" value="1"/>
</dbReference>
<feature type="compositionally biased region" description="Low complexity" evidence="5">
    <location>
        <begin position="193"/>
        <end position="202"/>
    </location>
</feature>
<keyword evidence="3 4" id="KW-0408">Iron</keyword>
<proteinExistence type="predicted"/>
<dbReference type="PROSITE" id="PS51007">
    <property type="entry name" value="CYTC"/>
    <property type="match status" value="1"/>
</dbReference>
<dbReference type="SUPFAM" id="SSF46626">
    <property type="entry name" value="Cytochrome c"/>
    <property type="match status" value="1"/>
</dbReference>
<evidence type="ECO:0000313" key="7">
    <source>
        <dbReference type="EMBL" id="MEN2990477.1"/>
    </source>
</evidence>
<evidence type="ECO:0000256" key="3">
    <source>
        <dbReference type="ARBA" id="ARBA00023004"/>
    </source>
</evidence>